<evidence type="ECO:0000313" key="2">
    <source>
        <dbReference type="EMBL" id="KFN42063.1"/>
    </source>
</evidence>
<dbReference type="RefSeq" id="WP_034214731.1">
    <property type="nucleotide sequence ID" value="NZ_AVCK01000055.1"/>
</dbReference>
<proteinExistence type="predicted"/>
<protein>
    <submittedName>
        <fullName evidence="2">Uncharacterized protein</fullName>
    </submittedName>
</protein>
<accession>A0A091APG7</accession>
<evidence type="ECO:0000256" key="1">
    <source>
        <dbReference type="SAM" id="MobiDB-lite"/>
    </source>
</evidence>
<keyword evidence="3" id="KW-1185">Reference proteome</keyword>
<dbReference type="STRING" id="1384056.N787_04650"/>
<dbReference type="EMBL" id="AVCK01000055">
    <property type="protein sequence ID" value="KFN42063.1"/>
    <property type="molecule type" value="Genomic_DNA"/>
</dbReference>
<dbReference type="eggNOG" id="COG0790">
    <property type="taxonomic scope" value="Bacteria"/>
</dbReference>
<evidence type="ECO:0000313" key="3">
    <source>
        <dbReference type="Proteomes" id="UP000029393"/>
    </source>
</evidence>
<dbReference type="AlphaFoldDB" id="A0A091APG7"/>
<dbReference type="OrthoDB" id="5966693at2"/>
<name>A0A091APG7_9GAMM</name>
<comment type="caution">
    <text evidence="2">The sequence shown here is derived from an EMBL/GenBank/DDBJ whole genome shotgun (WGS) entry which is preliminary data.</text>
</comment>
<dbReference type="PATRIC" id="fig|1384056.3.peg.2451"/>
<sequence length="323" mass="35361">MTPRTRRRVGLAAVLALVALALWLNWPAKAPQGPSSAARAAADAEPKVAEPPPPAAPGTEVVAIEPLPPENAPLAGVIAPLAARADAGDRKAACRLAMELLRCEQLEDYASIMTAPSDPPKDEDAATGKQRSAVQDYMARERTWILERLEQCEAVPAALLSEGPRYLEQAALAGEPEAMVRYAEGHHWPPSGRGMMVGQDFDRWRRNAPGMMQRALERGYPGSAFLLMIAYKDDFGFHAALVPNDPYQSMVMNLLHARLYGSRGMTGLYRDMDAASQARATREAEAMHLRYFQGRTFSGYPYPFPAYAQPLTGQATHDFCRDP</sequence>
<organism evidence="2 3">
    <name type="scientific">Arenimonas metalli CF5-1</name>
    <dbReference type="NCBI Taxonomy" id="1384056"/>
    <lineage>
        <taxon>Bacteria</taxon>
        <taxon>Pseudomonadati</taxon>
        <taxon>Pseudomonadota</taxon>
        <taxon>Gammaproteobacteria</taxon>
        <taxon>Lysobacterales</taxon>
        <taxon>Lysobacteraceae</taxon>
        <taxon>Arenimonas</taxon>
    </lineage>
</organism>
<feature type="region of interest" description="Disordered" evidence="1">
    <location>
        <begin position="33"/>
        <end position="58"/>
    </location>
</feature>
<reference evidence="2 3" key="1">
    <citation type="submission" date="2013-09" db="EMBL/GenBank/DDBJ databases">
        <title>Genome sequencing of Arenimonas metalli.</title>
        <authorList>
            <person name="Chen F."/>
            <person name="Wang G."/>
        </authorList>
    </citation>
    <scope>NUCLEOTIDE SEQUENCE [LARGE SCALE GENOMIC DNA]</scope>
    <source>
        <strain evidence="2 3">CF5-1</strain>
    </source>
</reference>
<dbReference type="Proteomes" id="UP000029393">
    <property type="component" value="Unassembled WGS sequence"/>
</dbReference>
<gene>
    <name evidence="2" type="ORF">N787_04650</name>
</gene>